<sequence length="248" mass="27013">MTMPADRTLTENPLAPSSSRSSYRRTRITQLGAEALRVLREAKVELEGEIESGLVLDLDGLSWRKRSLNVTNNTAEDDSTIRVAKANVPLLPITPPLQAPSDSLSRNEEESVKAVFREYEDGVELSRNTSASYVAGPALLGTIESQEVIAFPTSPDTSSPGLDKEDIEATIKLPIAKRKCRPSAPALFPPSPLPAPVMGPRARRSTLSTDKPPNAYLTSLRTHANTLGGMLVPIKPEEREKYATITQR</sequence>
<evidence type="ECO:0000256" key="1">
    <source>
        <dbReference type="SAM" id="MobiDB-lite"/>
    </source>
</evidence>
<evidence type="ECO:0000313" key="2">
    <source>
        <dbReference type="EMBL" id="KAL0576312.1"/>
    </source>
</evidence>
<keyword evidence="3" id="KW-1185">Reference proteome</keyword>
<proteinExistence type="predicted"/>
<organism evidence="2 3">
    <name type="scientific">Marasmius crinis-equi</name>
    <dbReference type="NCBI Taxonomy" id="585013"/>
    <lineage>
        <taxon>Eukaryota</taxon>
        <taxon>Fungi</taxon>
        <taxon>Dikarya</taxon>
        <taxon>Basidiomycota</taxon>
        <taxon>Agaricomycotina</taxon>
        <taxon>Agaricomycetes</taxon>
        <taxon>Agaricomycetidae</taxon>
        <taxon>Agaricales</taxon>
        <taxon>Marasmiineae</taxon>
        <taxon>Marasmiaceae</taxon>
        <taxon>Marasmius</taxon>
    </lineage>
</organism>
<name>A0ABR3FLM9_9AGAR</name>
<feature type="region of interest" description="Disordered" evidence="1">
    <location>
        <begin position="1"/>
        <end position="25"/>
    </location>
</feature>
<dbReference type="EMBL" id="JBAHYK010000231">
    <property type="protein sequence ID" value="KAL0576312.1"/>
    <property type="molecule type" value="Genomic_DNA"/>
</dbReference>
<gene>
    <name evidence="2" type="ORF">V5O48_005661</name>
</gene>
<accession>A0ABR3FLM9</accession>
<feature type="region of interest" description="Disordered" evidence="1">
    <location>
        <begin position="183"/>
        <end position="215"/>
    </location>
</feature>
<comment type="caution">
    <text evidence="2">The sequence shown here is derived from an EMBL/GenBank/DDBJ whole genome shotgun (WGS) entry which is preliminary data.</text>
</comment>
<evidence type="ECO:0000313" key="3">
    <source>
        <dbReference type="Proteomes" id="UP001465976"/>
    </source>
</evidence>
<feature type="compositionally biased region" description="Polar residues" evidence="1">
    <location>
        <begin position="205"/>
        <end position="215"/>
    </location>
</feature>
<dbReference type="Proteomes" id="UP001465976">
    <property type="component" value="Unassembled WGS sequence"/>
</dbReference>
<reference evidence="2 3" key="1">
    <citation type="submission" date="2024-02" db="EMBL/GenBank/DDBJ databases">
        <title>A draft genome for the cacao thread blight pathogen Marasmius crinis-equi.</title>
        <authorList>
            <person name="Cohen S.P."/>
            <person name="Baruah I.K."/>
            <person name="Amoako-Attah I."/>
            <person name="Bukari Y."/>
            <person name="Meinhardt L.W."/>
            <person name="Bailey B.A."/>
        </authorList>
    </citation>
    <scope>NUCLEOTIDE SEQUENCE [LARGE SCALE GENOMIC DNA]</scope>
    <source>
        <strain evidence="2 3">GH-76</strain>
    </source>
</reference>
<feature type="compositionally biased region" description="Pro residues" evidence="1">
    <location>
        <begin position="187"/>
        <end position="197"/>
    </location>
</feature>
<protein>
    <submittedName>
        <fullName evidence="2">Uncharacterized protein</fullName>
    </submittedName>
</protein>